<dbReference type="Gene3D" id="3.90.1410.10">
    <property type="entry name" value="set domain protein methyltransferase, domain 1"/>
    <property type="match status" value="1"/>
</dbReference>
<name>A0A0Q9XLF8_DROMO</name>
<evidence type="ECO:0000259" key="1">
    <source>
        <dbReference type="PROSITE" id="PS50280"/>
    </source>
</evidence>
<evidence type="ECO:0000313" key="3">
    <source>
        <dbReference type="Proteomes" id="UP000009192"/>
    </source>
</evidence>
<dbReference type="InterPro" id="IPR046341">
    <property type="entry name" value="SET_dom_sf"/>
</dbReference>
<protein>
    <recommendedName>
        <fullName evidence="1">SET domain-containing protein</fullName>
    </recommendedName>
</protein>
<keyword evidence="3" id="KW-1185">Reference proteome</keyword>
<dbReference type="KEGG" id="dmo:Dmoj_GI25757"/>
<dbReference type="InterPro" id="IPR001214">
    <property type="entry name" value="SET_dom"/>
</dbReference>
<dbReference type="CDD" id="cd19177">
    <property type="entry name" value="SET_SETD4"/>
    <property type="match status" value="1"/>
</dbReference>
<dbReference type="InterPro" id="IPR050600">
    <property type="entry name" value="SETD3_SETD6_MTase"/>
</dbReference>
<feature type="domain" description="SET" evidence="1">
    <location>
        <begin position="39"/>
        <end position="291"/>
    </location>
</feature>
<dbReference type="FunCoup" id="A0A0Q9XLF8">
    <property type="interactions" value="412"/>
</dbReference>
<dbReference type="PROSITE" id="PS50280">
    <property type="entry name" value="SET"/>
    <property type="match status" value="1"/>
</dbReference>
<dbReference type="OrthoDB" id="341421at2759"/>
<dbReference type="PANTHER" id="PTHR13271">
    <property type="entry name" value="UNCHARACTERIZED PUTATIVE METHYLTRANSFERASE"/>
    <property type="match status" value="1"/>
</dbReference>
<dbReference type="PANTHER" id="PTHR13271:SF151">
    <property type="entry name" value="SET DOMAIN-CONTAINING PROTEIN 4"/>
    <property type="match status" value="1"/>
</dbReference>
<organism evidence="2 3">
    <name type="scientific">Drosophila mojavensis</name>
    <name type="common">Fruit fly</name>
    <dbReference type="NCBI Taxonomy" id="7230"/>
    <lineage>
        <taxon>Eukaryota</taxon>
        <taxon>Metazoa</taxon>
        <taxon>Ecdysozoa</taxon>
        <taxon>Arthropoda</taxon>
        <taxon>Hexapoda</taxon>
        <taxon>Insecta</taxon>
        <taxon>Pterygota</taxon>
        <taxon>Neoptera</taxon>
        <taxon>Endopterygota</taxon>
        <taxon>Diptera</taxon>
        <taxon>Brachycera</taxon>
        <taxon>Muscomorpha</taxon>
        <taxon>Ephydroidea</taxon>
        <taxon>Drosophilidae</taxon>
        <taxon>Drosophila</taxon>
    </lineage>
</organism>
<accession>A0A0Q9XLF8</accession>
<dbReference type="SMR" id="A0A0Q9XLF8"/>
<dbReference type="Proteomes" id="UP000009192">
    <property type="component" value="Unassembled WGS sequence"/>
</dbReference>
<dbReference type="InterPro" id="IPR044429">
    <property type="entry name" value="SETD4_SET"/>
</dbReference>
<sequence length="451" mass="52372">MGRTQRHRQRRNLQTPTPTSTTLDNALHVLYGQLHALGWRNETRLSALTFPQTGRGLCSKTKSFQADDELIRLPASCLISIATLEADEGFKQLFNRNLFDKDARISFQALVACYLMYQRHLYECTKDSPWSAYLDTLPSSYTTPYFCAINELQCLPDALLERTVAQNRQIREYYQVLKTLLGSQHCESCGNRYCEDIWALAEYKIAYFTVNTRSVYLDARQLKQSNKSHFQPLLNDSSNLALAPFLDLFNHSDSVRTTAQLYSKSQEYVLTLEAFTKPILKPYEQLYISYGALPNLKLITEYGFYLEHNAHDYFEFSLQDIERLIAHNKELAAQSYHRNIFKFIREHNLMDQMFVHIQDGCSHNLRVVLHLIFKQQAYFPNVLNQIAFGDVEQFDNVQPELSYLLAYKVNEYQGFVNALQQQPQLTESGTVALGYLIECLRYLRDFEQAHS</sequence>
<dbReference type="AlphaFoldDB" id="A0A0Q9XLF8"/>
<dbReference type="EMBL" id="CH933809">
    <property type="protein sequence ID" value="KRG05742.1"/>
    <property type="molecule type" value="Genomic_DNA"/>
</dbReference>
<dbReference type="SUPFAM" id="SSF82199">
    <property type="entry name" value="SET domain"/>
    <property type="match status" value="1"/>
</dbReference>
<dbReference type="InParanoid" id="A0A0Q9XLF8"/>
<gene>
    <name evidence="2" type="primary">Dmoj\GI25757</name>
    <name evidence="2" type="ORF">Dmoj_GI25757</name>
</gene>
<reference evidence="2 3" key="1">
    <citation type="journal article" date="2007" name="Nature">
        <title>Evolution of genes and genomes on the Drosophila phylogeny.</title>
        <authorList>
            <consortium name="Drosophila 12 Genomes Consortium"/>
            <person name="Clark A.G."/>
            <person name="Eisen M.B."/>
            <person name="Smith D.R."/>
            <person name="Bergman C.M."/>
            <person name="Oliver B."/>
            <person name="Markow T.A."/>
            <person name="Kaufman T.C."/>
            <person name="Kellis M."/>
            <person name="Gelbart W."/>
            <person name="Iyer V.N."/>
            <person name="Pollard D.A."/>
            <person name="Sackton T.B."/>
            <person name="Larracuente A.M."/>
            <person name="Singh N.D."/>
            <person name="Abad J.P."/>
            <person name="Abt D.N."/>
            <person name="Adryan B."/>
            <person name="Aguade M."/>
            <person name="Akashi H."/>
            <person name="Anderson W.W."/>
            <person name="Aquadro C.F."/>
            <person name="Ardell D.H."/>
            <person name="Arguello R."/>
            <person name="Artieri C.G."/>
            <person name="Barbash D.A."/>
            <person name="Barker D."/>
            <person name="Barsanti P."/>
            <person name="Batterham P."/>
            <person name="Batzoglou S."/>
            <person name="Begun D."/>
            <person name="Bhutkar A."/>
            <person name="Blanco E."/>
            <person name="Bosak S.A."/>
            <person name="Bradley R.K."/>
            <person name="Brand A.D."/>
            <person name="Brent M.R."/>
            <person name="Brooks A.N."/>
            <person name="Brown R.H."/>
            <person name="Butlin R.K."/>
            <person name="Caggese C."/>
            <person name="Calvi B.R."/>
            <person name="Bernardo de Carvalho A."/>
            <person name="Caspi A."/>
            <person name="Castrezana S."/>
            <person name="Celniker S.E."/>
            <person name="Chang J.L."/>
            <person name="Chapple C."/>
            <person name="Chatterji S."/>
            <person name="Chinwalla A."/>
            <person name="Civetta A."/>
            <person name="Clifton S.W."/>
            <person name="Comeron J.M."/>
            <person name="Costello J.C."/>
            <person name="Coyne J.A."/>
            <person name="Daub J."/>
            <person name="David R.G."/>
            <person name="Delcher A.L."/>
            <person name="Delehaunty K."/>
            <person name="Do C.B."/>
            <person name="Ebling H."/>
            <person name="Edwards K."/>
            <person name="Eickbush T."/>
            <person name="Evans J.D."/>
            <person name="Filipski A."/>
            <person name="Findeiss S."/>
            <person name="Freyhult E."/>
            <person name="Fulton L."/>
            <person name="Fulton R."/>
            <person name="Garcia A.C."/>
            <person name="Gardiner A."/>
            <person name="Garfield D.A."/>
            <person name="Garvin B.E."/>
            <person name="Gibson G."/>
            <person name="Gilbert D."/>
            <person name="Gnerre S."/>
            <person name="Godfrey J."/>
            <person name="Good R."/>
            <person name="Gotea V."/>
            <person name="Gravely B."/>
            <person name="Greenberg A.J."/>
            <person name="Griffiths-Jones S."/>
            <person name="Gross S."/>
            <person name="Guigo R."/>
            <person name="Gustafson E.A."/>
            <person name="Haerty W."/>
            <person name="Hahn M.W."/>
            <person name="Halligan D.L."/>
            <person name="Halpern A.L."/>
            <person name="Halter G.M."/>
            <person name="Han M.V."/>
            <person name="Heger A."/>
            <person name="Hillier L."/>
            <person name="Hinrichs A.S."/>
            <person name="Holmes I."/>
            <person name="Hoskins R.A."/>
            <person name="Hubisz M.J."/>
            <person name="Hultmark D."/>
            <person name="Huntley M.A."/>
            <person name="Jaffe D.B."/>
            <person name="Jagadeeshan S."/>
            <person name="Jeck W.R."/>
            <person name="Johnson J."/>
            <person name="Jones C.D."/>
            <person name="Jordan W.C."/>
            <person name="Karpen G.H."/>
            <person name="Kataoka E."/>
            <person name="Keightley P.D."/>
            <person name="Kheradpour P."/>
            <person name="Kirkness E.F."/>
            <person name="Koerich L.B."/>
            <person name="Kristiansen K."/>
            <person name="Kudrna D."/>
            <person name="Kulathinal R.J."/>
            <person name="Kumar S."/>
            <person name="Kwok R."/>
            <person name="Lander E."/>
            <person name="Langley C.H."/>
            <person name="Lapoint R."/>
            <person name="Lazzaro B.P."/>
            <person name="Lee S.J."/>
            <person name="Levesque L."/>
            <person name="Li R."/>
            <person name="Lin C.F."/>
            <person name="Lin M.F."/>
            <person name="Lindblad-Toh K."/>
            <person name="Llopart A."/>
            <person name="Long M."/>
            <person name="Low L."/>
            <person name="Lozovsky E."/>
            <person name="Lu J."/>
            <person name="Luo M."/>
            <person name="Machado C.A."/>
            <person name="Makalowski W."/>
            <person name="Marzo M."/>
            <person name="Matsuda M."/>
            <person name="Matzkin L."/>
            <person name="McAllister B."/>
            <person name="McBride C.S."/>
            <person name="McKernan B."/>
            <person name="McKernan K."/>
            <person name="Mendez-Lago M."/>
            <person name="Minx P."/>
            <person name="Mollenhauer M.U."/>
            <person name="Montooth K."/>
            <person name="Mount S.M."/>
            <person name="Mu X."/>
            <person name="Myers E."/>
            <person name="Negre B."/>
            <person name="Newfeld S."/>
            <person name="Nielsen R."/>
            <person name="Noor M.A."/>
            <person name="O'Grady P."/>
            <person name="Pachter L."/>
            <person name="Papaceit M."/>
            <person name="Parisi M.J."/>
            <person name="Parisi M."/>
            <person name="Parts L."/>
            <person name="Pedersen J.S."/>
            <person name="Pesole G."/>
            <person name="Phillippy A.M."/>
            <person name="Ponting C.P."/>
            <person name="Pop M."/>
            <person name="Porcelli D."/>
            <person name="Powell J.R."/>
            <person name="Prohaska S."/>
            <person name="Pruitt K."/>
            <person name="Puig M."/>
            <person name="Quesneville H."/>
            <person name="Ram K.R."/>
            <person name="Rand D."/>
            <person name="Rasmussen M.D."/>
            <person name="Reed L.K."/>
            <person name="Reenan R."/>
            <person name="Reily A."/>
            <person name="Remington K.A."/>
            <person name="Rieger T.T."/>
            <person name="Ritchie M.G."/>
            <person name="Robin C."/>
            <person name="Rogers Y.H."/>
            <person name="Rohde C."/>
            <person name="Rozas J."/>
            <person name="Rubenfield M.J."/>
            <person name="Ruiz A."/>
            <person name="Russo S."/>
            <person name="Salzberg S.L."/>
            <person name="Sanchez-Gracia A."/>
            <person name="Saranga D.J."/>
            <person name="Sato H."/>
            <person name="Schaeffer S.W."/>
            <person name="Schatz M.C."/>
            <person name="Schlenke T."/>
            <person name="Schwartz R."/>
            <person name="Segarra C."/>
            <person name="Singh R.S."/>
            <person name="Sirot L."/>
            <person name="Sirota M."/>
            <person name="Sisneros N.B."/>
            <person name="Smith C.D."/>
            <person name="Smith T.F."/>
            <person name="Spieth J."/>
            <person name="Stage D.E."/>
            <person name="Stark A."/>
            <person name="Stephan W."/>
            <person name="Strausberg R.L."/>
            <person name="Strempel S."/>
            <person name="Sturgill D."/>
            <person name="Sutton G."/>
            <person name="Sutton G.G."/>
            <person name="Tao W."/>
            <person name="Teichmann S."/>
            <person name="Tobari Y.N."/>
            <person name="Tomimura Y."/>
            <person name="Tsolas J.M."/>
            <person name="Valente V.L."/>
            <person name="Venter E."/>
            <person name="Venter J.C."/>
            <person name="Vicario S."/>
            <person name="Vieira F.G."/>
            <person name="Vilella A.J."/>
            <person name="Villasante A."/>
            <person name="Walenz B."/>
            <person name="Wang J."/>
            <person name="Wasserman M."/>
            <person name="Watts T."/>
            <person name="Wilson D."/>
            <person name="Wilson R.K."/>
            <person name="Wing R.A."/>
            <person name="Wolfner M.F."/>
            <person name="Wong A."/>
            <person name="Wong G.K."/>
            <person name="Wu C.I."/>
            <person name="Wu G."/>
            <person name="Yamamoto D."/>
            <person name="Yang H.P."/>
            <person name="Yang S.P."/>
            <person name="Yorke J.A."/>
            <person name="Yoshida K."/>
            <person name="Zdobnov E."/>
            <person name="Zhang P."/>
            <person name="Zhang Y."/>
            <person name="Zimin A.V."/>
            <person name="Baldwin J."/>
            <person name="Abdouelleil A."/>
            <person name="Abdulkadir J."/>
            <person name="Abebe A."/>
            <person name="Abera B."/>
            <person name="Abreu J."/>
            <person name="Acer S.C."/>
            <person name="Aftuck L."/>
            <person name="Alexander A."/>
            <person name="An P."/>
            <person name="Anderson E."/>
            <person name="Anderson S."/>
            <person name="Arachi H."/>
            <person name="Azer M."/>
            <person name="Bachantsang P."/>
            <person name="Barry A."/>
            <person name="Bayul T."/>
            <person name="Berlin A."/>
            <person name="Bessette D."/>
            <person name="Bloom T."/>
            <person name="Blye J."/>
            <person name="Boguslavskiy L."/>
            <person name="Bonnet C."/>
            <person name="Boukhgalter B."/>
            <person name="Bourzgui I."/>
            <person name="Brown A."/>
            <person name="Cahill P."/>
            <person name="Channer S."/>
            <person name="Cheshatsang Y."/>
            <person name="Chuda L."/>
            <person name="Citroen M."/>
            <person name="Collymore A."/>
            <person name="Cooke P."/>
            <person name="Costello M."/>
            <person name="D'Aco K."/>
            <person name="Daza R."/>
            <person name="De Haan G."/>
            <person name="DeGray S."/>
            <person name="DeMaso C."/>
            <person name="Dhargay N."/>
            <person name="Dooley K."/>
            <person name="Dooley E."/>
            <person name="Doricent M."/>
            <person name="Dorje P."/>
            <person name="Dorjee K."/>
            <person name="Dupes A."/>
            <person name="Elong R."/>
            <person name="Falk J."/>
            <person name="Farina A."/>
            <person name="Faro S."/>
            <person name="Ferguson D."/>
            <person name="Fisher S."/>
            <person name="Foley C.D."/>
            <person name="Franke A."/>
            <person name="Friedrich D."/>
            <person name="Gadbois L."/>
            <person name="Gearin G."/>
            <person name="Gearin C.R."/>
            <person name="Giannoukos G."/>
            <person name="Goode T."/>
            <person name="Graham J."/>
            <person name="Grandbois E."/>
            <person name="Grewal S."/>
            <person name="Gyaltsen K."/>
            <person name="Hafez N."/>
            <person name="Hagos B."/>
            <person name="Hall J."/>
            <person name="Henson C."/>
            <person name="Hollinger A."/>
            <person name="Honan T."/>
            <person name="Huard M.D."/>
            <person name="Hughes L."/>
            <person name="Hurhula B."/>
            <person name="Husby M.E."/>
            <person name="Kamat A."/>
            <person name="Kanga B."/>
            <person name="Kashin S."/>
            <person name="Khazanovich D."/>
            <person name="Kisner P."/>
            <person name="Lance K."/>
            <person name="Lara M."/>
            <person name="Lee W."/>
            <person name="Lennon N."/>
            <person name="Letendre F."/>
            <person name="LeVine R."/>
            <person name="Lipovsky A."/>
            <person name="Liu X."/>
            <person name="Liu J."/>
            <person name="Liu S."/>
            <person name="Lokyitsang T."/>
            <person name="Lokyitsang Y."/>
            <person name="Lubonja R."/>
            <person name="Lui A."/>
            <person name="MacDonald P."/>
            <person name="Magnisalis V."/>
            <person name="Maru K."/>
            <person name="Matthews C."/>
            <person name="McCusker W."/>
            <person name="McDonough S."/>
            <person name="Mehta T."/>
            <person name="Meldrim J."/>
            <person name="Meneus L."/>
            <person name="Mihai O."/>
            <person name="Mihalev A."/>
            <person name="Mihova T."/>
            <person name="Mittelman R."/>
            <person name="Mlenga V."/>
            <person name="Montmayeur A."/>
            <person name="Mulrain L."/>
            <person name="Navidi A."/>
            <person name="Naylor J."/>
            <person name="Negash T."/>
            <person name="Nguyen T."/>
            <person name="Nguyen N."/>
            <person name="Nicol R."/>
            <person name="Norbu C."/>
            <person name="Norbu N."/>
            <person name="Novod N."/>
            <person name="O'Neill B."/>
            <person name="Osman S."/>
            <person name="Markiewicz E."/>
            <person name="Oyono O.L."/>
            <person name="Patti C."/>
            <person name="Phunkhang P."/>
            <person name="Pierre F."/>
            <person name="Priest M."/>
            <person name="Raghuraman S."/>
            <person name="Rege F."/>
            <person name="Reyes R."/>
            <person name="Rise C."/>
            <person name="Rogov P."/>
            <person name="Ross K."/>
            <person name="Ryan E."/>
            <person name="Settipalli S."/>
            <person name="Shea T."/>
            <person name="Sherpa N."/>
            <person name="Shi L."/>
            <person name="Shih D."/>
            <person name="Sparrow T."/>
            <person name="Spaulding J."/>
            <person name="Stalker J."/>
            <person name="Stange-Thomann N."/>
            <person name="Stavropoulos S."/>
            <person name="Stone C."/>
            <person name="Strader C."/>
            <person name="Tesfaye S."/>
            <person name="Thomson T."/>
            <person name="Thoulutsang Y."/>
            <person name="Thoulutsang D."/>
            <person name="Topham K."/>
            <person name="Topping I."/>
            <person name="Tsamla T."/>
            <person name="Vassiliev H."/>
            <person name="Vo A."/>
            <person name="Wangchuk T."/>
            <person name="Wangdi T."/>
            <person name="Weiand M."/>
            <person name="Wilkinson J."/>
            <person name="Wilson A."/>
            <person name="Yadav S."/>
            <person name="Young G."/>
            <person name="Yu Q."/>
            <person name="Zembek L."/>
            <person name="Zhong D."/>
            <person name="Zimmer A."/>
            <person name="Zwirko Z."/>
            <person name="Jaffe D.B."/>
            <person name="Alvarez P."/>
            <person name="Brockman W."/>
            <person name="Butler J."/>
            <person name="Chin C."/>
            <person name="Gnerre S."/>
            <person name="Grabherr M."/>
            <person name="Kleber M."/>
            <person name="Mauceli E."/>
            <person name="MacCallum I."/>
        </authorList>
    </citation>
    <scope>NUCLEOTIDE SEQUENCE [LARGE SCALE GENOMIC DNA]</scope>
    <source>
        <strain evidence="3">Tucson 15081-1352.22</strain>
    </source>
</reference>
<dbReference type="GO" id="GO:0016279">
    <property type="term" value="F:protein-lysine N-methyltransferase activity"/>
    <property type="evidence" value="ECO:0007669"/>
    <property type="project" value="InterPro"/>
</dbReference>
<proteinExistence type="predicted"/>
<evidence type="ECO:0000313" key="2">
    <source>
        <dbReference type="EMBL" id="KRG05742.1"/>
    </source>
</evidence>